<evidence type="ECO:0000313" key="10">
    <source>
        <dbReference type="Proteomes" id="UP000277633"/>
    </source>
</evidence>
<evidence type="ECO:0000313" key="9">
    <source>
        <dbReference type="EMBL" id="RLG68656.1"/>
    </source>
</evidence>
<evidence type="ECO:0000256" key="6">
    <source>
        <dbReference type="ARBA" id="ARBA00047942"/>
    </source>
</evidence>
<dbReference type="Pfam" id="PF02384">
    <property type="entry name" value="N6_Mtase"/>
    <property type="match status" value="1"/>
</dbReference>
<evidence type="ECO:0000256" key="5">
    <source>
        <dbReference type="ARBA" id="ARBA00022747"/>
    </source>
</evidence>
<dbReference type="PANTHER" id="PTHR42933:SF3">
    <property type="entry name" value="TYPE I RESTRICTION ENZYME MJAVIII METHYLASE SUBUNIT"/>
    <property type="match status" value="1"/>
</dbReference>
<reference evidence="9 10" key="1">
    <citation type="submission" date="2018-06" db="EMBL/GenBank/DDBJ databases">
        <title>Extensive metabolic versatility and redundancy in microbially diverse, dynamic hydrothermal sediments.</title>
        <authorList>
            <person name="Dombrowski N."/>
            <person name="Teske A."/>
            <person name="Baker B.J."/>
        </authorList>
    </citation>
    <scope>NUCLEOTIDE SEQUENCE [LARGE SCALE GENOMIC DNA]</scope>
    <source>
        <strain evidence="9">B9_G13</strain>
    </source>
</reference>
<comment type="catalytic activity">
    <reaction evidence="6">
        <text>a 2'-deoxyadenosine in DNA + S-adenosyl-L-methionine = an N(6)-methyl-2'-deoxyadenosine in DNA + S-adenosyl-L-homocysteine + H(+)</text>
        <dbReference type="Rhea" id="RHEA:15197"/>
        <dbReference type="Rhea" id="RHEA-COMP:12418"/>
        <dbReference type="Rhea" id="RHEA-COMP:12419"/>
        <dbReference type="ChEBI" id="CHEBI:15378"/>
        <dbReference type="ChEBI" id="CHEBI:57856"/>
        <dbReference type="ChEBI" id="CHEBI:59789"/>
        <dbReference type="ChEBI" id="CHEBI:90615"/>
        <dbReference type="ChEBI" id="CHEBI:90616"/>
        <dbReference type="EC" id="2.1.1.72"/>
    </reaction>
</comment>
<dbReference type="AlphaFoldDB" id="A0A497JHW4"/>
<dbReference type="EMBL" id="QMWO01000132">
    <property type="protein sequence ID" value="RLG68656.1"/>
    <property type="molecule type" value="Genomic_DNA"/>
</dbReference>
<evidence type="ECO:0000256" key="2">
    <source>
        <dbReference type="ARBA" id="ARBA00022603"/>
    </source>
</evidence>
<evidence type="ECO:0000259" key="8">
    <source>
        <dbReference type="Pfam" id="PF12161"/>
    </source>
</evidence>
<dbReference type="InterPro" id="IPR038333">
    <property type="entry name" value="T1MK-like_N_sf"/>
</dbReference>
<dbReference type="GO" id="GO:0009007">
    <property type="term" value="F:site-specific DNA-methyltransferase (adenine-specific) activity"/>
    <property type="evidence" value="ECO:0007669"/>
    <property type="project" value="UniProtKB-EC"/>
</dbReference>
<keyword evidence="2 9" id="KW-0489">Methyltransferase</keyword>
<sequence length="546" mass="63331">MCAEISLPNWLEKSYSLLWESFKNKEFSREDAVKVLKGKADNRSVAVILSKLRKAGWLDMKLDPSDARRSLYILKSRDEIFKSTLKITSEKLTRSDIERILKKAADLIRTRVDYKFILILLFLKRISDKWELEFEEAYKEALNDGLSEEEARKEAKSSTYHEFDLPEEFLWKNITKDVNSLPETLSQALKKIAELNPELKDVVDRADFIQFTTSKENFEILRQLVELFSEKRLHHVSPDVLGDAYEWVLRYFAPQKAKEGEVYTPREVIKLMVEMLDPKPGESVYDPACGSGGMLIAAYKHVEEENGREEADKLFLYGQEANSTTYALCKMNLYIHDIRNPYIAYGDTLLSPKFKEGVGPKKFDIVIANPPWNQDGYGEDTLKKAEFWQKRFNYGFVTKQSADWAWIQHMLASAKEDTGRVGIVIDNGCLFRGGKEKVIRSKVIEDDLLECVILLPEKLFYNTGAPGAILIFRKNKPEERKDKVLFINASQEYEQHPEVRKLNRLGEKHIKKIVEAYKKFEDIKDFARVVSREEIQKNDYNLNVTL</sequence>
<dbReference type="GO" id="GO:0008170">
    <property type="term" value="F:N-methyltransferase activity"/>
    <property type="evidence" value="ECO:0007669"/>
    <property type="project" value="InterPro"/>
</dbReference>
<feature type="domain" description="N6 adenine-specific DNA methyltransferase N-terminal" evidence="8">
    <location>
        <begin position="97"/>
        <end position="228"/>
    </location>
</feature>
<dbReference type="Gene3D" id="1.20.1260.30">
    <property type="match status" value="1"/>
</dbReference>
<gene>
    <name evidence="9" type="ORF">DRO07_03240</name>
</gene>
<dbReference type="InterPro" id="IPR003356">
    <property type="entry name" value="DNA_methylase_A-5"/>
</dbReference>
<dbReference type="GO" id="GO:0032259">
    <property type="term" value="P:methylation"/>
    <property type="evidence" value="ECO:0007669"/>
    <property type="project" value="UniProtKB-KW"/>
</dbReference>
<comment type="caution">
    <text evidence="9">The sequence shown here is derived from an EMBL/GenBank/DDBJ whole genome shotgun (WGS) entry which is preliminary data.</text>
</comment>
<keyword evidence="4" id="KW-0949">S-adenosyl-L-methionine</keyword>
<dbReference type="GO" id="GO:0003677">
    <property type="term" value="F:DNA binding"/>
    <property type="evidence" value="ECO:0007669"/>
    <property type="project" value="InterPro"/>
</dbReference>
<evidence type="ECO:0000256" key="4">
    <source>
        <dbReference type="ARBA" id="ARBA00022691"/>
    </source>
</evidence>
<name>A0A497JHW4_9ARCH</name>
<keyword evidence="5" id="KW-0680">Restriction system</keyword>
<keyword evidence="3 9" id="KW-0808">Transferase</keyword>
<dbReference type="GO" id="GO:0009307">
    <property type="term" value="P:DNA restriction-modification system"/>
    <property type="evidence" value="ECO:0007669"/>
    <property type="project" value="UniProtKB-KW"/>
</dbReference>
<dbReference type="Gene3D" id="3.40.50.150">
    <property type="entry name" value="Vaccinia Virus protein VP39"/>
    <property type="match status" value="1"/>
</dbReference>
<dbReference type="SUPFAM" id="SSF53335">
    <property type="entry name" value="S-adenosyl-L-methionine-dependent methyltransferases"/>
    <property type="match status" value="1"/>
</dbReference>
<organism evidence="9 10">
    <name type="scientific">Candidatus Iainarchaeum sp</name>
    <dbReference type="NCBI Taxonomy" id="3101447"/>
    <lineage>
        <taxon>Archaea</taxon>
        <taxon>Candidatus Iainarchaeota</taxon>
        <taxon>Candidatus Iainarchaeia</taxon>
        <taxon>Candidatus Iainarchaeales</taxon>
        <taxon>Candidatus Iainarchaeaceae</taxon>
        <taxon>Candidatus Iainarchaeum</taxon>
    </lineage>
</organism>
<dbReference type="PANTHER" id="PTHR42933">
    <property type="entry name" value="SLR6095 PROTEIN"/>
    <property type="match status" value="1"/>
</dbReference>
<proteinExistence type="predicted"/>
<protein>
    <recommendedName>
        <fullName evidence="1">site-specific DNA-methyltransferase (adenine-specific)</fullName>
        <ecNumber evidence="1">2.1.1.72</ecNumber>
    </recommendedName>
</protein>
<feature type="non-terminal residue" evidence="9">
    <location>
        <position position="546"/>
    </location>
</feature>
<evidence type="ECO:0000256" key="1">
    <source>
        <dbReference type="ARBA" id="ARBA00011900"/>
    </source>
</evidence>
<dbReference type="InterPro" id="IPR022749">
    <property type="entry name" value="D12N6_MeTrfase_N"/>
</dbReference>
<dbReference type="InterPro" id="IPR051537">
    <property type="entry name" value="DNA_Adenine_Mtase"/>
</dbReference>
<accession>A0A497JHW4</accession>
<evidence type="ECO:0000259" key="7">
    <source>
        <dbReference type="Pfam" id="PF02384"/>
    </source>
</evidence>
<dbReference type="InterPro" id="IPR002052">
    <property type="entry name" value="DNA_methylase_N6_adenine_CS"/>
</dbReference>
<dbReference type="Pfam" id="PF12161">
    <property type="entry name" value="HsdM_N"/>
    <property type="match status" value="1"/>
</dbReference>
<dbReference type="PRINTS" id="PR00507">
    <property type="entry name" value="N12N6MTFRASE"/>
</dbReference>
<dbReference type="InterPro" id="IPR029063">
    <property type="entry name" value="SAM-dependent_MTases_sf"/>
</dbReference>
<evidence type="ECO:0000256" key="3">
    <source>
        <dbReference type="ARBA" id="ARBA00022679"/>
    </source>
</evidence>
<feature type="domain" description="DNA methylase adenine-specific" evidence="7">
    <location>
        <begin position="237"/>
        <end position="545"/>
    </location>
</feature>
<dbReference type="EC" id="2.1.1.72" evidence="1"/>
<dbReference type="PROSITE" id="PS00092">
    <property type="entry name" value="N6_MTASE"/>
    <property type="match status" value="1"/>
</dbReference>
<dbReference type="Proteomes" id="UP000277633">
    <property type="component" value="Unassembled WGS sequence"/>
</dbReference>